<keyword evidence="1" id="KW-0472">Membrane</keyword>
<gene>
    <name evidence="2" type="ORF">GCM10007269_00230</name>
</gene>
<keyword evidence="1" id="KW-1133">Transmembrane helix</keyword>
<reference evidence="3" key="1">
    <citation type="journal article" date="2019" name="Int. J. Syst. Evol. Microbiol.">
        <title>The Global Catalogue of Microorganisms (GCM) 10K type strain sequencing project: providing services to taxonomists for standard genome sequencing and annotation.</title>
        <authorList>
            <consortium name="The Broad Institute Genomics Platform"/>
            <consortium name="The Broad Institute Genome Sequencing Center for Infectious Disease"/>
            <person name="Wu L."/>
            <person name="Ma J."/>
        </authorList>
    </citation>
    <scope>NUCLEOTIDE SEQUENCE [LARGE SCALE GENOMIC DNA]</scope>
    <source>
        <strain evidence="3">CCM 7640</strain>
    </source>
</reference>
<protein>
    <submittedName>
        <fullName evidence="2">Uncharacterized protein</fullName>
    </submittedName>
</protein>
<name>A0ABQ1RAT4_9MICO</name>
<keyword evidence="3" id="KW-1185">Reference proteome</keyword>
<proteinExistence type="predicted"/>
<feature type="transmembrane region" description="Helical" evidence="1">
    <location>
        <begin position="74"/>
        <end position="94"/>
    </location>
</feature>
<feature type="transmembrane region" description="Helical" evidence="1">
    <location>
        <begin position="33"/>
        <end position="54"/>
    </location>
</feature>
<dbReference type="EMBL" id="BMCM01000001">
    <property type="protein sequence ID" value="GGD61029.1"/>
    <property type="molecule type" value="Genomic_DNA"/>
</dbReference>
<sequence>MDNVRGAGGMPITLAVMSTLAPRRRIEARIRRIVSLVLSTVCGVILVANVVLFLERPSTFFTDGAFGLAPIPTLLVHALWWTPVAATAAVLVIGTMPEAAKGSPTVDQLPRRLPMMAAVVALCVAVAFIAVPSVIFIASIMTVVFAAVL</sequence>
<feature type="transmembrane region" description="Helical" evidence="1">
    <location>
        <begin position="115"/>
        <end position="148"/>
    </location>
</feature>
<keyword evidence="1" id="KW-0812">Transmembrane</keyword>
<organism evidence="2 3">
    <name type="scientific">Microbacterium murale</name>
    <dbReference type="NCBI Taxonomy" id="1081040"/>
    <lineage>
        <taxon>Bacteria</taxon>
        <taxon>Bacillati</taxon>
        <taxon>Actinomycetota</taxon>
        <taxon>Actinomycetes</taxon>
        <taxon>Micrococcales</taxon>
        <taxon>Microbacteriaceae</taxon>
        <taxon>Microbacterium</taxon>
    </lineage>
</organism>
<evidence type="ECO:0000256" key="1">
    <source>
        <dbReference type="SAM" id="Phobius"/>
    </source>
</evidence>
<evidence type="ECO:0000313" key="3">
    <source>
        <dbReference type="Proteomes" id="UP000629365"/>
    </source>
</evidence>
<accession>A0ABQ1RAT4</accession>
<evidence type="ECO:0000313" key="2">
    <source>
        <dbReference type="EMBL" id="GGD61029.1"/>
    </source>
</evidence>
<dbReference type="Proteomes" id="UP000629365">
    <property type="component" value="Unassembled WGS sequence"/>
</dbReference>
<comment type="caution">
    <text evidence="2">The sequence shown here is derived from an EMBL/GenBank/DDBJ whole genome shotgun (WGS) entry which is preliminary data.</text>
</comment>